<dbReference type="InterPro" id="IPR000086">
    <property type="entry name" value="NUDIX_hydrolase_dom"/>
</dbReference>
<dbReference type="Proteomes" id="UP000640786">
    <property type="component" value="Unassembled WGS sequence"/>
</dbReference>
<reference evidence="2 3" key="1">
    <citation type="submission" date="2020-08" db="EMBL/GenBank/DDBJ databases">
        <title>A Genomic Blueprint of the Chicken Gut Microbiome.</title>
        <authorList>
            <person name="Gilroy R."/>
            <person name="Ravi A."/>
            <person name="Getino M."/>
            <person name="Pursley I."/>
            <person name="Horton D.L."/>
            <person name="Alikhan N.-F."/>
            <person name="Baker D."/>
            <person name="Gharbi K."/>
            <person name="Hall N."/>
            <person name="Watson M."/>
            <person name="Adriaenssens E.M."/>
            <person name="Foster-Nyarko E."/>
            <person name="Jarju S."/>
            <person name="Secka A."/>
            <person name="Antonio M."/>
            <person name="Oren A."/>
            <person name="Chaudhuri R."/>
            <person name="La Ragione R.M."/>
            <person name="Hildebrand F."/>
            <person name="Pallen M.J."/>
        </authorList>
    </citation>
    <scope>NUCLEOTIDE SEQUENCE [LARGE SCALE GENOMIC DNA]</scope>
    <source>
        <strain evidence="2 3">Sa2BUA9</strain>
    </source>
</reference>
<evidence type="ECO:0000259" key="1">
    <source>
        <dbReference type="PROSITE" id="PS51462"/>
    </source>
</evidence>
<sequence>MEDELLKIFDEDKNFVGVATREEIHKLGHWHETFHCWFIGSDHGENYIYLQLRSDAKKDYPSLLDITAAGHILSNETVEDGIREVEEELGIKVPFHQLNSIGVIGYTIISDKLIDREFAHTFVYRSFPSLDEFNPQLEEVAGIVRTEFRAFADLWRGREDEIKVEGVKFDDQGNSSSYIRTVGKESFVPHPSAYFEAIIKGIDELLERE</sequence>
<dbReference type="InterPro" id="IPR015797">
    <property type="entry name" value="NUDIX_hydrolase-like_dom_sf"/>
</dbReference>
<protein>
    <submittedName>
        <fullName evidence="2">NUDIX domain-containing protein</fullName>
    </submittedName>
</protein>
<dbReference type="CDD" id="cd04692">
    <property type="entry name" value="NUDIX_Hydrolase"/>
    <property type="match status" value="1"/>
</dbReference>
<organism evidence="2 3">
    <name type="scientific">Psychrobacillus faecigallinarum</name>
    <dbReference type="NCBI Taxonomy" id="2762235"/>
    <lineage>
        <taxon>Bacteria</taxon>
        <taxon>Bacillati</taxon>
        <taxon>Bacillota</taxon>
        <taxon>Bacilli</taxon>
        <taxon>Bacillales</taxon>
        <taxon>Bacillaceae</taxon>
        <taxon>Psychrobacillus</taxon>
    </lineage>
</organism>
<dbReference type="SUPFAM" id="SSF55811">
    <property type="entry name" value="Nudix"/>
    <property type="match status" value="1"/>
</dbReference>
<dbReference type="PANTHER" id="PTHR10885">
    <property type="entry name" value="ISOPENTENYL-DIPHOSPHATE DELTA-ISOMERASE"/>
    <property type="match status" value="1"/>
</dbReference>
<name>A0ABR8RDI4_9BACI</name>
<dbReference type="EMBL" id="JACSQO010000011">
    <property type="protein sequence ID" value="MBD7945864.1"/>
    <property type="molecule type" value="Genomic_DNA"/>
</dbReference>
<accession>A0ABR8RDI4</accession>
<dbReference type="PANTHER" id="PTHR10885:SF0">
    <property type="entry name" value="ISOPENTENYL-DIPHOSPHATE DELTA-ISOMERASE"/>
    <property type="match status" value="1"/>
</dbReference>
<dbReference type="Gene3D" id="3.90.79.10">
    <property type="entry name" value="Nucleoside Triphosphate Pyrophosphohydrolase"/>
    <property type="match status" value="1"/>
</dbReference>
<keyword evidence="3" id="KW-1185">Reference proteome</keyword>
<comment type="caution">
    <text evidence="2">The sequence shown here is derived from an EMBL/GenBank/DDBJ whole genome shotgun (WGS) entry which is preliminary data.</text>
</comment>
<proteinExistence type="predicted"/>
<dbReference type="Pfam" id="PF00293">
    <property type="entry name" value="NUDIX"/>
    <property type="match status" value="1"/>
</dbReference>
<evidence type="ECO:0000313" key="2">
    <source>
        <dbReference type="EMBL" id="MBD7945864.1"/>
    </source>
</evidence>
<feature type="domain" description="Nudix hydrolase" evidence="1">
    <location>
        <begin position="29"/>
        <end position="168"/>
    </location>
</feature>
<dbReference type="PROSITE" id="PS51462">
    <property type="entry name" value="NUDIX"/>
    <property type="match status" value="1"/>
</dbReference>
<evidence type="ECO:0000313" key="3">
    <source>
        <dbReference type="Proteomes" id="UP000640786"/>
    </source>
</evidence>
<gene>
    <name evidence="2" type="ORF">H9650_17285</name>
</gene>
<dbReference type="RefSeq" id="WP_154309997.1">
    <property type="nucleotide sequence ID" value="NZ_JACSQO010000011.1"/>
</dbReference>